<dbReference type="Gene3D" id="1.10.10.10">
    <property type="entry name" value="Winged helix-like DNA-binding domain superfamily/Winged helix DNA-binding domain"/>
    <property type="match status" value="1"/>
</dbReference>
<feature type="domain" description="HTH luxR-type" evidence="5">
    <location>
        <begin position="128"/>
        <end position="193"/>
    </location>
</feature>
<dbReference type="PROSITE" id="PS00622">
    <property type="entry name" value="HTH_LUXR_1"/>
    <property type="match status" value="1"/>
</dbReference>
<accession>A0ABW4NT89</accession>
<dbReference type="RefSeq" id="WP_379097181.1">
    <property type="nucleotide sequence ID" value="NZ_JBHUFP010000005.1"/>
</dbReference>
<dbReference type="InterPro" id="IPR000792">
    <property type="entry name" value="Tscrpt_reg_LuxR_C"/>
</dbReference>
<evidence type="ECO:0000256" key="2">
    <source>
        <dbReference type="ARBA" id="ARBA00023125"/>
    </source>
</evidence>
<dbReference type="CDD" id="cd06170">
    <property type="entry name" value="LuxR_C_like"/>
    <property type="match status" value="1"/>
</dbReference>
<dbReference type="Pfam" id="PF00072">
    <property type="entry name" value="Response_reg"/>
    <property type="match status" value="1"/>
</dbReference>
<dbReference type="Pfam" id="PF00196">
    <property type="entry name" value="GerE"/>
    <property type="match status" value="1"/>
</dbReference>
<evidence type="ECO:0000256" key="3">
    <source>
        <dbReference type="ARBA" id="ARBA00023163"/>
    </source>
</evidence>
<feature type="modified residue" description="4-aspartylphosphate" evidence="4">
    <location>
        <position position="51"/>
    </location>
</feature>
<keyword evidence="8" id="KW-1185">Reference proteome</keyword>
<dbReference type="Proteomes" id="UP001597420">
    <property type="component" value="Unassembled WGS sequence"/>
</dbReference>
<dbReference type="PANTHER" id="PTHR44688:SF16">
    <property type="entry name" value="DNA-BINDING TRANSCRIPTIONAL ACTIVATOR DEVR_DOSR"/>
    <property type="match status" value="1"/>
</dbReference>
<proteinExistence type="predicted"/>
<sequence>MLIHLVDDDLTVLDAACFLLEQAGYQVQSWSNSQEFVDNVPLFEQGIVLLDMKMPQLDGHQVHQFLQQKRSTLAVVIMTAHGDVPMAVQELKQGAVDFLQKPVQFSQLQSVLKIAAEKTQASYERYKIQSCYTLLSRKELDILELLIQGCINRQIAETLNISVRTVEVHRSHIMEKMQAQTIAELIYKTTQLESKK</sequence>
<keyword evidence="2" id="KW-0238">DNA-binding</keyword>
<dbReference type="PRINTS" id="PR00038">
    <property type="entry name" value="HTHLUXR"/>
</dbReference>
<dbReference type="Gene3D" id="3.40.50.2300">
    <property type="match status" value="1"/>
</dbReference>
<evidence type="ECO:0000313" key="7">
    <source>
        <dbReference type="EMBL" id="MFD1805853.1"/>
    </source>
</evidence>
<dbReference type="SMART" id="SM00421">
    <property type="entry name" value="HTH_LUXR"/>
    <property type="match status" value="1"/>
</dbReference>
<keyword evidence="4" id="KW-0597">Phosphoprotein</keyword>
<dbReference type="SUPFAM" id="SSF52172">
    <property type="entry name" value="CheY-like"/>
    <property type="match status" value="1"/>
</dbReference>
<dbReference type="InterPro" id="IPR011006">
    <property type="entry name" value="CheY-like_superfamily"/>
</dbReference>
<organism evidence="7 8">
    <name type="scientific">Pasteurella oralis</name>
    <dbReference type="NCBI Taxonomy" id="1071947"/>
    <lineage>
        <taxon>Bacteria</taxon>
        <taxon>Pseudomonadati</taxon>
        <taxon>Pseudomonadota</taxon>
        <taxon>Gammaproteobacteria</taxon>
        <taxon>Pasteurellales</taxon>
        <taxon>Pasteurellaceae</taxon>
        <taxon>Pasteurella</taxon>
    </lineage>
</organism>
<keyword evidence="1" id="KW-0805">Transcription regulation</keyword>
<dbReference type="InterPro" id="IPR036388">
    <property type="entry name" value="WH-like_DNA-bd_sf"/>
</dbReference>
<gene>
    <name evidence="7" type="ORF">ACFSAV_05585</name>
</gene>
<name>A0ABW4NT89_9PAST</name>
<dbReference type="PROSITE" id="PS50110">
    <property type="entry name" value="RESPONSE_REGULATORY"/>
    <property type="match status" value="1"/>
</dbReference>
<dbReference type="SUPFAM" id="SSF46894">
    <property type="entry name" value="C-terminal effector domain of the bipartite response regulators"/>
    <property type="match status" value="1"/>
</dbReference>
<keyword evidence="3" id="KW-0804">Transcription</keyword>
<evidence type="ECO:0000256" key="1">
    <source>
        <dbReference type="ARBA" id="ARBA00023015"/>
    </source>
</evidence>
<feature type="domain" description="Response regulatory" evidence="6">
    <location>
        <begin position="2"/>
        <end position="116"/>
    </location>
</feature>
<dbReference type="InterPro" id="IPR016032">
    <property type="entry name" value="Sig_transdc_resp-reg_C-effctor"/>
</dbReference>
<protein>
    <submittedName>
        <fullName evidence="7">Response regulator</fullName>
    </submittedName>
</protein>
<evidence type="ECO:0000256" key="4">
    <source>
        <dbReference type="PROSITE-ProRule" id="PRU00169"/>
    </source>
</evidence>
<dbReference type="PROSITE" id="PS50043">
    <property type="entry name" value="HTH_LUXR_2"/>
    <property type="match status" value="1"/>
</dbReference>
<reference evidence="8" key="1">
    <citation type="journal article" date="2019" name="Int. J. Syst. Evol. Microbiol.">
        <title>The Global Catalogue of Microorganisms (GCM) 10K type strain sequencing project: providing services to taxonomists for standard genome sequencing and annotation.</title>
        <authorList>
            <consortium name="The Broad Institute Genomics Platform"/>
            <consortium name="The Broad Institute Genome Sequencing Center for Infectious Disease"/>
            <person name="Wu L."/>
            <person name="Ma J."/>
        </authorList>
    </citation>
    <scope>NUCLEOTIDE SEQUENCE [LARGE SCALE GENOMIC DNA]</scope>
    <source>
        <strain evidence="8">CCM 7950</strain>
    </source>
</reference>
<comment type="caution">
    <text evidence="7">The sequence shown here is derived from an EMBL/GenBank/DDBJ whole genome shotgun (WGS) entry which is preliminary data.</text>
</comment>
<dbReference type="SMART" id="SM00448">
    <property type="entry name" value="REC"/>
    <property type="match status" value="1"/>
</dbReference>
<dbReference type="PANTHER" id="PTHR44688">
    <property type="entry name" value="DNA-BINDING TRANSCRIPTIONAL ACTIVATOR DEVR_DOSR"/>
    <property type="match status" value="1"/>
</dbReference>
<evidence type="ECO:0000259" key="5">
    <source>
        <dbReference type="PROSITE" id="PS50043"/>
    </source>
</evidence>
<evidence type="ECO:0000259" key="6">
    <source>
        <dbReference type="PROSITE" id="PS50110"/>
    </source>
</evidence>
<dbReference type="InterPro" id="IPR001789">
    <property type="entry name" value="Sig_transdc_resp-reg_receiver"/>
</dbReference>
<evidence type="ECO:0000313" key="8">
    <source>
        <dbReference type="Proteomes" id="UP001597420"/>
    </source>
</evidence>
<dbReference type="EMBL" id="JBHUFP010000005">
    <property type="protein sequence ID" value="MFD1805853.1"/>
    <property type="molecule type" value="Genomic_DNA"/>
</dbReference>